<dbReference type="CDD" id="cd03454">
    <property type="entry name" value="YdeM"/>
    <property type="match status" value="1"/>
</dbReference>
<proteinExistence type="predicted"/>
<evidence type="ECO:0000313" key="3">
    <source>
        <dbReference type="Proteomes" id="UP001144205"/>
    </source>
</evidence>
<dbReference type="RefSeq" id="WP_281843639.1">
    <property type="nucleotide sequence ID" value="NZ_BROH01000013.1"/>
</dbReference>
<dbReference type="Pfam" id="PF01575">
    <property type="entry name" value="MaoC_dehydratas"/>
    <property type="match status" value="1"/>
</dbReference>
<dbReference type="InterPro" id="IPR002539">
    <property type="entry name" value="MaoC-like_dom"/>
</dbReference>
<evidence type="ECO:0000259" key="1">
    <source>
        <dbReference type="Pfam" id="PF01575"/>
    </source>
</evidence>
<gene>
    <name evidence="2" type="ORF">STA1M1_34840</name>
</gene>
<dbReference type="InterPro" id="IPR029069">
    <property type="entry name" value="HotDog_dom_sf"/>
</dbReference>
<comment type="caution">
    <text evidence="2">The sequence shown here is derived from an EMBL/GenBank/DDBJ whole genome shotgun (WGS) entry which is preliminary data.</text>
</comment>
<protein>
    <recommendedName>
        <fullName evidence="1">MaoC-like domain-containing protein</fullName>
    </recommendedName>
</protein>
<evidence type="ECO:0000313" key="2">
    <source>
        <dbReference type="EMBL" id="GKY89615.1"/>
    </source>
</evidence>
<name>A0ABQ5LX98_9RHOB</name>
<dbReference type="InterPro" id="IPR052342">
    <property type="entry name" value="MCH/BMMD"/>
</dbReference>
<dbReference type="Gene3D" id="3.10.129.10">
    <property type="entry name" value="Hotdog Thioesterase"/>
    <property type="match status" value="1"/>
</dbReference>
<feature type="domain" description="MaoC-like" evidence="1">
    <location>
        <begin position="18"/>
        <end position="119"/>
    </location>
</feature>
<keyword evidence="3" id="KW-1185">Reference proteome</keyword>
<reference evidence="2" key="1">
    <citation type="journal article" date="2023" name="Int. J. Syst. Evol. Microbiol.">
        <title>Sinisalibacter aestuarii sp. nov., isolated from estuarine sediment of the Arakawa River.</title>
        <authorList>
            <person name="Arafat S.T."/>
            <person name="Hirano S."/>
            <person name="Sato A."/>
            <person name="Takeuchi K."/>
            <person name="Yasuda T."/>
            <person name="Terahara T."/>
            <person name="Hamada M."/>
            <person name="Kobayashi T."/>
        </authorList>
    </citation>
    <scope>NUCLEOTIDE SEQUENCE</scope>
    <source>
        <strain evidence="2">B-399</strain>
    </source>
</reference>
<dbReference type="Proteomes" id="UP001144205">
    <property type="component" value="Unassembled WGS sequence"/>
</dbReference>
<dbReference type="PANTHER" id="PTHR43664:SF1">
    <property type="entry name" value="BETA-METHYLMALYL-COA DEHYDRATASE"/>
    <property type="match status" value="1"/>
</dbReference>
<accession>A0ABQ5LX98</accession>
<organism evidence="2 3">
    <name type="scientific">Sinisalibacter aestuarii</name>
    <dbReference type="NCBI Taxonomy" id="2949426"/>
    <lineage>
        <taxon>Bacteria</taxon>
        <taxon>Pseudomonadati</taxon>
        <taxon>Pseudomonadota</taxon>
        <taxon>Alphaproteobacteria</taxon>
        <taxon>Rhodobacterales</taxon>
        <taxon>Roseobacteraceae</taxon>
        <taxon>Sinisalibacter</taxon>
    </lineage>
</organism>
<sequence>MLEKTDPHPERKWEDLEIGEETRSSPLTVTAQDMLDFAHRYDPQYFHSDQEAAKDSLFGELVASGIHTAALWRIMDHEVNGNIDWVCGVQWDEVRWRKAVRAGDTLTAGSRVLSKRPSDSRPGIGIANMQHWVENQDGDVVFSFTSVSLVYRRAA</sequence>
<dbReference type="EMBL" id="BROH01000013">
    <property type="protein sequence ID" value="GKY89615.1"/>
    <property type="molecule type" value="Genomic_DNA"/>
</dbReference>
<dbReference type="PANTHER" id="PTHR43664">
    <property type="entry name" value="MONOAMINE OXIDASE-RELATED"/>
    <property type="match status" value="1"/>
</dbReference>
<dbReference type="SUPFAM" id="SSF54637">
    <property type="entry name" value="Thioesterase/thiol ester dehydrase-isomerase"/>
    <property type="match status" value="1"/>
</dbReference>